<comment type="caution">
    <text evidence="2">The sequence shown here is derived from an EMBL/GenBank/DDBJ whole genome shotgun (WGS) entry which is preliminary data.</text>
</comment>
<feature type="region of interest" description="Disordered" evidence="1">
    <location>
        <begin position="45"/>
        <end position="164"/>
    </location>
</feature>
<evidence type="ECO:0000256" key="1">
    <source>
        <dbReference type="SAM" id="MobiDB-lite"/>
    </source>
</evidence>
<dbReference type="EMBL" id="SOZI01000114">
    <property type="protein sequence ID" value="TNY18954.1"/>
    <property type="molecule type" value="Genomic_DNA"/>
</dbReference>
<name>A0A5C5FSK6_9BASI</name>
<gene>
    <name evidence="2" type="ORF">DMC30DRAFT_27206</name>
</gene>
<reference evidence="2 3" key="1">
    <citation type="submission" date="2019-03" db="EMBL/GenBank/DDBJ databases">
        <title>Rhodosporidium diobovatum UCD-FST 08-225 genome sequencing, assembly, and annotation.</title>
        <authorList>
            <person name="Fakankun I.U."/>
            <person name="Fristensky B."/>
            <person name="Levin D.B."/>
        </authorList>
    </citation>
    <scope>NUCLEOTIDE SEQUENCE [LARGE SCALE GENOMIC DNA]</scope>
    <source>
        <strain evidence="2 3">UCD-FST 08-225</strain>
    </source>
</reference>
<dbReference type="Proteomes" id="UP000311382">
    <property type="component" value="Unassembled WGS sequence"/>
</dbReference>
<proteinExistence type="predicted"/>
<organism evidence="2 3">
    <name type="scientific">Rhodotorula diobovata</name>
    <dbReference type="NCBI Taxonomy" id="5288"/>
    <lineage>
        <taxon>Eukaryota</taxon>
        <taxon>Fungi</taxon>
        <taxon>Dikarya</taxon>
        <taxon>Basidiomycota</taxon>
        <taxon>Pucciniomycotina</taxon>
        <taxon>Microbotryomycetes</taxon>
        <taxon>Sporidiobolales</taxon>
        <taxon>Sporidiobolaceae</taxon>
        <taxon>Rhodotorula</taxon>
    </lineage>
</organism>
<dbReference type="AlphaFoldDB" id="A0A5C5FSK6"/>
<protein>
    <submittedName>
        <fullName evidence="2">Uncharacterized protein</fullName>
    </submittedName>
</protein>
<accession>A0A5C5FSK6</accession>
<keyword evidence="3" id="KW-1185">Reference proteome</keyword>
<evidence type="ECO:0000313" key="3">
    <source>
        <dbReference type="Proteomes" id="UP000311382"/>
    </source>
</evidence>
<feature type="compositionally biased region" description="Basic residues" evidence="1">
    <location>
        <begin position="132"/>
        <end position="147"/>
    </location>
</feature>
<sequence length="221" mass="23209">MFAAISPRLHVHLLTARACRPMPPAVINVAIDALPPAHSTALCPVPSRVPENGGPAHPSHGRPPLRPLEAECVTPSPRRAGGPRANSTAELQGARTADPDLSRAPAAHLPPSTTSHRDERDGLSASAGAARFQRRDRNRGRRHRRASTRQATSTTDLSAGRRPLQAGRWALLRRLIPPPRAPGGRVSSSSLRVVGSMGSTSVHAACALSGGALDSWQLGTG</sequence>
<evidence type="ECO:0000313" key="2">
    <source>
        <dbReference type="EMBL" id="TNY18954.1"/>
    </source>
</evidence>